<dbReference type="AlphaFoldDB" id="A0AA35SSI4"/>
<dbReference type="Pfam" id="PF00076">
    <property type="entry name" value="RRM_1"/>
    <property type="match status" value="1"/>
</dbReference>
<dbReference type="GO" id="GO:0003723">
    <property type="term" value="F:RNA binding"/>
    <property type="evidence" value="ECO:0007669"/>
    <property type="project" value="UniProtKB-UniRule"/>
</dbReference>
<organism evidence="4 5">
    <name type="scientific">Geodia barretti</name>
    <name type="common">Barrett's horny sponge</name>
    <dbReference type="NCBI Taxonomy" id="519541"/>
    <lineage>
        <taxon>Eukaryota</taxon>
        <taxon>Metazoa</taxon>
        <taxon>Porifera</taxon>
        <taxon>Demospongiae</taxon>
        <taxon>Heteroscleromorpha</taxon>
        <taxon>Tetractinellida</taxon>
        <taxon>Astrophorina</taxon>
        <taxon>Geodiidae</taxon>
        <taxon>Geodia</taxon>
    </lineage>
</organism>
<dbReference type="InterPro" id="IPR012677">
    <property type="entry name" value="Nucleotide-bd_a/b_plait_sf"/>
</dbReference>
<feature type="region of interest" description="Disordered" evidence="2">
    <location>
        <begin position="177"/>
        <end position="241"/>
    </location>
</feature>
<dbReference type="Gene3D" id="3.30.70.330">
    <property type="match status" value="1"/>
</dbReference>
<evidence type="ECO:0000313" key="4">
    <source>
        <dbReference type="EMBL" id="CAI8034904.1"/>
    </source>
</evidence>
<reference evidence="4" key="1">
    <citation type="submission" date="2023-03" db="EMBL/GenBank/DDBJ databases">
        <authorList>
            <person name="Steffen K."/>
            <person name="Cardenas P."/>
        </authorList>
    </citation>
    <scope>NUCLEOTIDE SEQUENCE</scope>
</reference>
<protein>
    <recommendedName>
        <fullName evidence="3">RRM domain-containing protein</fullName>
    </recommendedName>
</protein>
<dbReference type="InterPro" id="IPR000504">
    <property type="entry name" value="RRM_dom"/>
</dbReference>
<evidence type="ECO:0000256" key="1">
    <source>
        <dbReference type="PROSITE-ProRule" id="PRU00176"/>
    </source>
</evidence>
<feature type="compositionally biased region" description="Polar residues" evidence="2">
    <location>
        <begin position="41"/>
        <end position="52"/>
    </location>
</feature>
<proteinExistence type="predicted"/>
<dbReference type="SUPFAM" id="SSF54928">
    <property type="entry name" value="RNA-binding domain, RBD"/>
    <property type="match status" value="1"/>
</dbReference>
<name>A0AA35SSI4_GEOBA</name>
<dbReference type="SMART" id="SM00360">
    <property type="entry name" value="RRM"/>
    <property type="match status" value="1"/>
</dbReference>
<feature type="domain" description="RRM" evidence="3">
    <location>
        <begin position="331"/>
        <end position="399"/>
    </location>
</feature>
<gene>
    <name evidence="4" type="ORF">GBAR_LOCUS19604</name>
</gene>
<accession>A0AA35SSI4</accession>
<feature type="compositionally biased region" description="Basic and acidic residues" evidence="2">
    <location>
        <begin position="254"/>
        <end position="264"/>
    </location>
</feature>
<evidence type="ECO:0000313" key="5">
    <source>
        <dbReference type="Proteomes" id="UP001174909"/>
    </source>
</evidence>
<feature type="compositionally biased region" description="Acidic residues" evidence="2">
    <location>
        <begin position="129"/>
        <end position="142"/>
    </location>
</feature>
<feature type="compositionally biased region" description="Low complexity" evidence="2">
    <location>
        <begin position="53"/>
        <end position="64"/>
    </location>
</feature>
<comment type="caution">
    <text evidence="4">The sequence shown here is derived from an EMBL/GenBank/DDBJ whole genome shotgun (WGS) entry which is preliminary data.</text>
</comment>
<feature type="region of interest" description="Disordered" evidence="2">
    <location>
        <begin position="1"/>
        <end position="163"/>
    </location>
</feature>
<dbReference type="PROSITE" id="PS50102">
    <property type="entry name" value="RRM"/>
    <property type="match status" value="1"/>
</dbReference>
<dbReference type="EMBL" id="CASHTH010002758">
    <property type="protein sequence ID" value="CAI8034904.1"/>
    <property type="molecule type" value="Genomic_DNA"/>
</dbReference>
<dbReference type="CDD" id="cd00590">
    <property type="entry name" value="RRM_SF"/>
    <property type="match status" value="1"/>
</dbReference>
<keyword evidence="1" id="KW-0694">RNA-binding</keyword>
<feature type="compositionally biased region" description="Basic and acidic residues" evidence="2">
    <location>
        <begin position="112"/>
        <end position="124"/>
    </location>
</feature>
<evidence type="ECO:0000256" key="2">
    <source>
        <dbReference type="SAM" id="MobiDB-lite"/>
    </source>
</evidence>
<dbReference type="Proteomes" id="UP001174909">
    <property type="component" value="Unassembled WGS sequence"/>
</dbReference>
<keyword evidence="5" id="KW-1185">Reference proteome</keyword>
<sequence length="418" mass="46584">MRGVTRSRPRSLSSGRARALLQRPETPQESSRRPGEIGRLSSANESPTSPESRQPLVRPQRQRQAPPPPGFSSPSPLSNWPPVEVSHRLEQASADLNGGRGVKARGNVWEQRALKRHENGRESGQDQVTEQEDPDVVVEGEDLSDKSSCFLSARDSQEEEEEEDILGVFCARREETVRDGSQVGGEVDLITWEDDEDERGKEVVSDDRNECPECGDGSLSLPTPTLASHTGEETTESCWVGDSGGSVRRLYKREDEEVWEKEGEREEADGKEERRENEEGEEEEEEVVKMKCGCTLDKLEAHMGWGFRCQCPRVCGGSADPKLPPWANDDHTLVLNNIPTSVSEEDLEEDMQAFGEVSNCSILTLPNEAGLHTAYVRMKERESCQWVISCHQGIPYGNGASKPMVCYRLQQQESSLGF</sequence>
<evidence type="ECO:0000259" key="3">
    <source>
        <dbReference type="PROSITE" id="PS50102"/>
    </source>
</evidence>
<feature type="compositionally biased region" description="Basic and acidic residues" evidence="2">
    <location>
        <begin position="198"/>
        <end position="211"/>
    </location>
</feature>
<dbReference type="InterPro" id="IPR035979">
    <property type="entry name" value="RBD_domain_sf"/>
</dbReference>
<feature type="region of interest" description="Disordered" evidence="2">
    <location>
        <begin position="254"/>
        <end position="285"/>
    </location>
</feature>